<reference evidence="2" key="1">
    <citation type="submission" date="2021-03" db="EMBL/GenBank/DDBJ databases">
        <authorList>
            <person name="Bekaert M."/>
        </authorList>
    </citation>
    <scope>NUCLEOTIDE SEQUENCE</scope>
</reference>
<feature type="compositionally biased region" description="Polar residues" evidence="1">
    <location>
        <begin position="282"/>
        <end position="361"/>
    </location>
</feature>
<evidence type="ECO:0000313" key="2">
    <source>
        <dbReference type="EMBL" id="CAG2222858.1"/>
    </source>
</evidence>
<feature type="region of interest" description="Disordered" evidence="1">
    <location>
        <begin position="168"/>
        <end position="207"/>
    </location>
</feature>
<feature type="compositionally biased region" description="Low complexity" evidence="1">
    <location>
        <begin position="176"/>
        <end position="204"/>
    </location>
</feature>
<evidence type="ECO:0000313" key="3">
    <source>
        <dbReference type="Proteomes" id="UP000683360"/>
    </source>
</evidence>
<name>A0A8S3SXC2_MYTED</name>
<protein>
    <submittedName>
        <fullName evidence="2">Uncharacterized protein</fullName>
    </submittedName>
</protein>
<dbReference type="Proteomes" id="UP000683360">
    <property type="component" value="Unassembled WGS sequence"/>
</dbReference>
<feature type="region of interest" description="Disordered" evidence="1">
    <location>
        <begin position="469"/>
        <end position="543"/>
    </location>
</feature>
<comment type="caution">
    <text evidence="2">The sequence shown here is derived from an EMBL/GenBank/DDBJ whole genome shotgun (WGS) entry which is preliminary data.</text>
</comment>
<keyword evidence="3" id="KW-1185">Reference proteome</keyword>
<dbReference type="OrthoDB" id="6129854at2759"/>
<dbReference type="AlphaFoldDB" id="A0A8S3SXC2"/>
<dbReference type="EMBL" id="CAJPWZ010001767">
    <property type="protein sequence ID" value="CAG2222858.1"/>
    <property type="molecule type" value="Genomic_DNA"/>
</dbReference>
<sequence length="564" mass="58450">MLGQRNIFGMQGMPGMPGMQGMQGMQRFLNGQRSGFPGMQFGLNGGIPSPPGFQPLTRQLSNMLPQQLRNALPRTPFNAPVVAGVNNVLAGGRQGFTGRFGGATGDELTRQLSPAPASGGFAGAGAQTNGAATAGGATPQGLNRAQFGMPPFPGFNRAQGQPPNFNFQRPGGMPFGQRLPGGIPGQQQRGTPGQQQRGPRNQPQAVMPQNIGSIDMSSIQPGQNLGNGIQQTMTFPSQTARAQPAANQFPTAFNPQQGQTPDRQSQQTIGTQQAFRPPQMFGSGNQQNFGTPQNFGAPQNIGAPQNFGTPQNVGTPQNFGTPTNFGTPQTFGAPQTFRPAQSMGSQQPFAPQPANIGNTGAQPAGVQPVAFPSQTITRPLGVGRPSSGVFIPPGAPSLLPGEVEIAPPISPADAAVMQSGSNGGPPTAVSEIITISDINGNILYRGVDLSDTDIEKITQQLVNNMTNEQAAAQANKGRELEAQGQLDSVVPPSGSTGQSQMTGGQQTSGSQPPQQPPSSGFTGQGFSSWGQPSQGLRFPGQGQVQVVGDSRTVLNLIDPPINKG</sequence>
<accession>A0A8S3SXC2</accession>
<feature type="compositionally biased region" description="Low complexity" evidence="1">
    <location>
        <begin position="492"/>
        <end position="525"/>
    </location>
</feature>
<organism evidence="2 3">
    <name type="scientific">Mytilus edulis</name>
    <name type="common">Blue mussel</name>
    <dbReference type="NCBI Taxonomy" id="6550"/>
    <lineage>
        <taxon>Eukaryota</taxon>
        <taxon>Metazoa</taxon>
        <taxon>Spiralia</taxon>
        <taxon>Lophotrochozoa</taxon>
        <taxon>Mollusca</taxon>
        <taxon>Bivalvia</taxon>
        <taxon>Autobranchia</taxon>
        <taxon>Pteriomorphia</taxon>
        <taxon>Mytilida</taxon>
        <taxon>Mytiloidea</taxon>
        <taxon>Mytilidae</taxon>
        <taxon>Mytilinae</taxon>
        <taxon>Mytilus</taxon>
    </lineage>
</organism>
<evidence type="ECO:0000256" key="1">
    <source>
        <dbReference type="SAM" id="MobiDB-lite"/>
    </source>
</evidence>
<proteinExistence type="predicted"/>
<feature type="compositionally biased region" description="Polar residues" evidence="1">
    <location>
        <begin position="249"/>
        <end position="274"/>
    </location>
</feature>
<gene>
    <name evidence="2" type="ORF">MEDL_36052</name>
</gene>
<feature type="region of interest" description="Disordered" evidence="1">
    <location>
        <begin position="249"/>
        <end position="367"/>
    </location>
</feature>